<feature type="region of interest" description="Disordered" evidence="1">
    <location>
        <begin position="1"/>
        <end position="21"/>
    </location>
</feature>
<keyword evidence="3" id="KW-1185">Reference proteome</keyword>
<evidence type="ECO:0000313" key="3">
    <source>
        <dbReference type="Proteomes" id="UP000031843"/>
    </source>
</evidence>
<proteinExistence type="predicted"/>
<dbReference type="KEGG" id="cbw:RR42_m0499"/>
<accession>A0A0C4XZE8</accession>
<name>A0A0C4XZE8_9BURK</name>
<dbReference type="Proteomes" id="UP000031843">
    <property type="component" value="Chromosome main"/>
</dbReference>
<protein>
    <submittedName>
        <fullName evidence="2">Uncharacterized protein</fullName>
    </submittedName>
</protein>
<dbReference type="STRING" id="68895.RR42_m0499"/>
<gene>
    <name evidence="2" type="ORF">RR42_m0499</name>
</gene>
<dbReference type="AlphaFoldDB" id="A0A0C4XZE8"/>
<dbReference type="EMBL" id="CP010536">
    <property type="protein sequence ID" value="AJG17912.1"/>
    <property type="molecule type" value="Genomic_DNA"/>
</dbReference>
<evidence type="ECO:0000313" key="2">
    <source>
        <dbReference type="EMBL" id="AJG17912.1"/>
    </source>
</evidence>
<reference evidence="2 3" key="1">
    <citation type="journal article" date="2015" name="Genome Announc.">
        <title>Complete Genome Sequence of Cupriavidus basilensis 4G11, Isolated from the Oak Ridge Field Research Center Site.</title>
        <authorList>
            <person name="Ray J."/>
            <person name="Waters R.J."/>
            <person name="Skerker J.M."/>
            <person name="Kuehl J.V."/>
            <person name="Price M.N."/>
            <person name="Huang J."/>
            <person name="Chakraborty R."/>
            <person name="Arkin A.P."/>
            <person name="Deutschbauer A."/>
        </authorList>
    </citation>
    <scope>NUCLEOTIDE SEQUENCE [LARGE SCALE GENOMIC DNA]</scope>
    <source>
        <strain evidence="2">4G11</strain>
    </source>
</reference>
<evidence type="ECO:0000256" key="1">
    <source>
        <dbReference type="SAM" id="MobiDB-lite"/>
    </source>
</evidence>
<feature type="compositionally biased region" description="Basic residues" evidence="1">
    <location>
        <begin position="1"/>
        <end position="20"/>
    </location>
</feature>
<organism evidence="2 3">
    <name type="scientific">Cupriavidus basilensis</name>
    <dbReference type="NCBI Taxonomy" id="68895"/>
    <lineage>
        <taxon>Bacteria</taxon>
        <taxon>Pseudomonadati</taxon>
        <taxon>Pseudomonadota</taxon>
        <taxon>Betaproteobacteria</taxon>
        <taxon>Burkholderiales</taxon>
        <taxon>Burkholderiaceae</taxon>
        <taxon>Cupriavidus</taxon>
    </lineage>
</organism>
<sequence length="44" mass="4832">MAGRRGRGGHPQRSPRHLWRRGCTVPGNFRVATGFFLAAPQASL</sequence>